<dbReference type="AlphaFoldDB" id="M8DMQ7"/>
<accession>M8DMQ7</accession>
<dbReference type="EMBL" id="APBN01000001">
    <property type="protein sequence ID" value="EMT54767.1"/>
    <property type="molecule type" value="Genomic_DNA"/>
</dbReference>
<keyword evidence="2" id="KW-1185">Reference proteome</keyword>
<comment type="caution">
    <text evidence="1">The sequence shown here is derived from an EMBL/GenBank/DDBJ whole genome shotgun (WGS) entry which is preliminary data.</text>
</comment>
<protein>
    <submittedName>
        <fullName evidence="1">Uncharacterized protein</fullName>
    </submittedName>
</protein>
<proteinExistence type="predicted"/>
<reference evidence="1 2" key="1">
    <citation type="submission" date="2013-03" db="EMBL/GenBank/DDBJ databases">
        <title>Assembly of a new bacterial strain Brevibacillus borstelensis AK1.</title>
        <authorList>
            <person name="Rajan I."/>
            <person name="PoliReddy D."/>
            <person name="Sugumar T."/>
            <person name="Rathinam K."/>
            <person name="Alqarawi S."/>
            <person name="Khalil A.B."/>
            <person name="Sivakumar N."/>
        </authorList>
    </citation>
    <scope>NUCLEOTIDE SEQUENCE [LARGE SCALE GENOMIC DNA]</scope>
    <source>
        <strain evidence="1 2">AK1</strain>
    </source>
</reference>
<dbReference type="RefSeq" id="WP_003386585.1">
    <property type="nucleotide sequence ID" value="NZ_APBN01000001.1"/>
</dbReference>
<sequence length="71" mass="8495">MTQPKRTRRRTPKPELSAEEFAFCEHAINEYDKALEDRFYRGRLSEGRYAFCEMKLTEWYDTLLVRGGVTE</sequence>
<dbReference type="STRING" id="1300222.I532_04145"/>
<evidence type="ECO:0000313" key="1">
    <source>
        <dbReference type="EMBL" id="EMT54767.1"/>
    </source>
</evidence>
<dbReference type="Proteomes" id="UP000012081">
    <property type="component" value="Unassembled WGS sequence"/>
</dbReference>
<name>M8DMQ7_9BACL</name>
<dbReference type="PATRIC" id="fig|1300222.3.peg.862"/>
<gene>
    <name evidence="1" type="ORF">I532_04145</name>
</gene>
<evidence type="ECO:0000313" key="2">
    <source>
        <dbReference type="Proteomes" id="UP000012081"/>
    </source>
</evidence>
<organism evidence="1 2">
    <name type="scientific">Brevibacillus borstelensis AK1</name>
    <dbReference type="NCBI Taxonomy" id="1300222"/>
    <lineage>
        <taxon>Bacteria</taxon>
        <taxon>Bacillati</taxon>
        <taxon>Bacillota</taxon>
        <taxon>Bacilli</taxon>
        <taxon>Bacillales</taxon>
        <taxon>Paenibacillaceae</taxon>
        <taxon>Brevibacillus</taxon>
    </lineage>
</organism>